<evidence type="ECO:0000313" key="3">
    <source>
        <dbReference type="Proteomes" id="UP000219669"/>
    </source>
</evidence>
<dbReference type="AlphaFoldDB" id="A0A286E9L4"/>
<protein>
    <submittedName>
        <fullName evidence="2">Uncharacterized protein</fullName>
    </submittedName>
</protein>
<evidence type="ECO:0000313" key="2">
    <source>
        <dbReference type="EMBL" id="SOD67592.1"/>
    </source>
</evidence>
<evidence type="ECO:0000256" key="1">
    <source>
        <dbReference type="SAM" id="Phobius"/>
    </source>
</evidence>
<feature type="transmembrane region" description="Helical" evidence="1">
    <location>
        <begin position="20"/>
        <end position="38"/>
    </location>
</feature>
<keyword evidence="3" id="KW-1185">Reference proteome</keyword>
<keyword evidence="1" id="KW-0812">Transmembrane</keyword>
<sequence>MSNAYPIPTEISDLPVRPSVPVVLVLLSAGVIELIDVATRRQYRMNTTVHVGAALELIKHCPFSHARVAVDDENVAAEILQTALRTSGFVDNDQACVLVIRPAPQFVNDISKTELISLSAMVAKSGFQVAETQFFLKPAVEDEDWIYFQALQNQQDEIETLPEPEYTQEGFINRFRHWIDKNL</sequence>
<dbReference type="EMBL" id="OCNF01000006">
    <property type="protein sequence ID" value="SOD67592.1"/>
    <property type="molecule type" value="Genomic_DNA"/>
</dbReference>
<keyword evidence="1" id="KW-0472">Membrane</keyword>
<name>A0A286E9L4_9NEIS</name>
<accession>A0A286E9L4</accession>
<gene>
    <name evidence="2" type="ORF">SAMN02746062_00962</name>
</gene>
<dbReference type="Proteomes" id="UP000219669">
    <property type="component" value="Unassembled WGS sequence"/>
</dbReference>
<keyword evidence="1" id="KW-1133">Transmembrane helix</keyword>
<dbReference type="OrthoDB" id="8611954at2"/>
<proteinExistence type="predicted"/>
<organism evidence="2 3">
    <name type="scientific">Alysiella filiformis DSM 16848</name>
    <dbReference type="NCBI Taxonomy" id="1120981"/>
    <lineage>
        <taxon>Bacteria</taxon>
        <taxon>Pseudomonadati</taxon>
        <taxon>Pseudomonadota</taxon>
        <taxon>Betaproteobacteria</taxon>
        <taxon>Neisseriales</taxon>
        <taxon>Neisseriaceae</taxon>
        <taxon>Alysiella</taxon>
    </lineage>
</organism>
<dbReference type="RefSeq" id="WP_097114027.1">
    <property type="nucleotide sequence ID" value="NZ_CP083931.1"/>
</dbReference>
<reference evidence="2 3" key="1">
    <citation type="submission" date="2017-09" db="EMBL/GenBank/DDBJ databases">
        <authorList>
            <person name="Ehlers B."/>
            <person name="Leendertz F.H."/>
        </authorList>
    </citation>
    <scope>NUCLEOTIDE SEQUENCE [LARGE SCALE GENOMIC DNA]</scope>
    <source>
        <strain evidence="2 3">DSM 16848</strain>
    </source>
</reference>